<evidence type="ECO:0000256" key="1">
    <source>
        <dbReference type="ARBA" id="ARBA00004651"/>
    </source>
</evidence>
<keyword evidence="3" id="KW-1003">Cell membrane</keyword>
<dbReference type="PATRIC" id="fig|1423715.3.peg.1668"/>
<dbReference type="Proteomes" id="UP000051955">
    <property type="component" value="Unassembled WGS sequence"/>
</dbReference>
<feature type="transmembrane region" description="Helical" evidence="7">
    <location>
        <begin position="152"/>
        <end position="168"/>
    </location>
</feature>
<dbReference type="AlphaFoldDB" id="A0A0R1LNG4"/>
<feature type="transmembrane region" description="Helical" evidence="7">
    <location>
        <begin position="174"/>
        <end position="191"/>
    </location>
</feature>
<dbReference type="EMBL" id="AZDV01000017">
    <property type="protein sequence ID" value="KRK95123.1"/>
    <property type="molecule type" value="Genomic_DNA"/>
</dbReference>
<feature type="domain" description="Acyltransferase 3" evidence="8">
    <location>
        <begin position="11"/>
        <end position="305"/>
    </location>
</feature>
<organism evidence="9 10">
    <name type="scientific">Levilactobacillus acidifarinae DSM 19394 = JCM 15949</name>
    <dbReference type="NCBI Taxonomy" id="1423715"/>
    <lineage>
        <taxon>Bacteria</taxon>
        <taxon>Bacillati</taxon>
        <taxon>Bacillota</taxon>
        <taxon>Bacilli</taxon>
        <taxon>Lactobacillales</taxon>
        <taxon>Lactobacillaceae</taxon>
        <taxon>Levilactobacillus</taxon>
    </lineage>
</organism>
<feature type="transmembrane region" description="Helical" evidence="7">
    <location>
        <begin position="84"/>
        <end position="105"/>
    </location>
</feature>
<feature type="transmembrane region" description="Helical" evidence="7">
    <location>
        <begin position="292"/>
        <end position="311"/>
    </location>
</feature>
<dbReference type="GO" id="GO:0005886">
    <property type="term" value="C:plasma membrane"/>
    <property type="evidence" value="ECO:0007669"/>
    <property type="project" value="UniProtKB-SubCell"/>
</dbReference>
<keyword evidence="10" id="KW-1185">Reference proteome</keyword>
<dbReference type="RefSeq" id="WP_057802880.1">
    <property type="nucleotide sequence ID" value="NZ_AZDV01000017.1"/>
</dbReference>
<keyword evidence="4 7" id="KW-0812">Transmembrane</keyword>
<evidence type="ECO:0000256" key="7">
    <source>
        <dbReference type="SAM" id="Phobius"/>
    </source>
</evidence>
<feature type="transmembrane region" description="Helical" evidence="7">
    <location>
        <begin position="128"/>
        <end position="145"/>
    </location>
</feature>
<feature type="transmembrane region" description="Helical" evidence="7">
    <location>
        <begin position="51"/>
        <end position="72"/>
    </location>
</feature>
<sequence>MNQIQVNKGRIKWVDAAKGMAILLVVYGHALEGTHANIQFNNLAYEYQHGLIYSFHMPLFFLLSGYFINSWLHRPAGVAIKQKVVSLLVPYVVWSILQGALMVVMHSKSTVNHGWKTLLLIPIEPLDQFWFIYAMFFGLMIIYFLWRWTHRVIPAILISLIVILLTSNNQVWQFQNIAIATFYLGAGYYFKNNIGQMFLTNRWWFRGALILFIMFFSIAFFYMSELLVNPLFKIVLAFLGSYVIMEMAQVIQPYWLVFLGRNSLEIYVSHWIFLAGSRTILIHFGILNAGVLVGVTTVIGVLLPIVLYEVLKKLTLSRLFFGR</sequence>
<keyword evidence="5 7" id="KW-1133">Transmembrane helix</keyword>
<evidence type="ECO:0000256" key="5">
    <source>
        <dbReference type="ARBA" id="ARBA00022989"/>
    </source>
</evidence>
<dbReference type="STRING" id="1423715.FD25_GL001629"/>
<feature type="transmembrane region" description="Helical" evidence="7">
    <location>
        <begin position="234"/>
        <end position="259"/>
    </location>
</feature>
<evidence type="ECO:0000256" key="6">
    <source>
        <dbReference type="ARBA" id="ARBA00023136"/>
    </source>
</evidence>
<evidence type="ECO:0000256" key="2">
    <source>
        <dbReference type="ARBA" id="ARBA00007400"/>
    </source>
</evidence>
<dbReference type="GO" id="GO:0009246">
    <property type="term" value="P:enterobacterial common antigen biosynthetic process"/>
    <property type="evidence" value="ECO:0007669"/>
    <property type="project" value="TreeGrafter"/>
</dbReference>
<name>A0A0R1LNG4_9LACO</name>
<keyword evidence="6 7" id="KW-0472">Membrane</keyword>
<gene>
    <name evidence="9" type="ORF">FD25_GL001629</name>
</gene>
<evidence type="ECO:0000259" key="8">
    <source>
        <dbReference type="Pfam" id="PF01757"/>
    </source>
</evidence>
<evidence type="ECO:0000313" key="10">
    <source>
        <dbReference type="Proteomes" id="UP000051955"/>
    </source>
</evidence>
<dbReference type="Pfam" id="PF01757">
    <property type="entry name" value="Acyl_transf_3"/>
    <property type="match status" value="1"/>
</dbReference>
<protein>
    <submittedName>
        <fullName evidence="9">Cps1E protein</fullName>
    </submittedName>
</protein>
<evidence type="ECO:0000256" key="3">
    <source>
        <dbReference type="ARBA" id="ARBA00022475"/>
    </source>
</evidence>
<feature type="transmembrane region" description="Helical" evidence="7">
    <location>
        <begin position="203"/>
        <end position="222"/>
    </location>
</feature>
<proteinExistence type="inferred from homology"/>
<reference evidence="9 10" key="1">
    <citation type="journal article" date="2015" name="Genome Announc.">
        <title>Expanding the biotechnology potential of lactobacilli through comparative genomics of 213 strains and associated genera.</title>
        <authorList>
            <person name="Sun Z."/>
            <person name="Harris H.M."/>
            <person name="McCann A."/>
            <person name="Guo C."/>
            <person name="Argimon S."/>
            <person name="Zhang W."/>
            <person name="Yang X."/>
            <person name="Jeffery I.B."/>
            <person name="Cooney J.C."/>
            <person name="Kagawa T.F."/>
            <person name="Liu W."/>
            <person name="Song Y."/>
            <person name="Salvetti E."/>
            <person name="Wrobel A."/>
            <person name="Rasinkangas P."/>
            <person name="Parkhill J."/>
            <person name="Rea M.C."/>
            <person name="O'Sullivan O."/>
            <person name="Ritari J."/>
            <person name="Douillard F.P."/>
            <person name="Paul Ross R."/>
            <person name="Yang R."/>
            <person name="Briner A.E."/>
            <person name="Felis G.E."/>
            <person name="de Vos W.M."/>
            <person name="Barrangou R."/>
            <person name="Klaenhammer T.R."/>
            <person name="Caufield P.W."/>
            <person name="Cui Y."/>
            <person name="Zhang H."/>
            <person name="O'Toole P.W."/>
        </authorList>
    </citation>
    <scope>NUCLEOTIDE SEQUENCE [LARGE SCALE GENOMIC DNA]</scope>
    <source>
        <strain evidence="9 10">DSM 19394</strain>
    </source>
</reference>
<dbReference type="PANTHER" id="PTHR40074:SF2">
    <property type="entry name" value="O-ACETYLTRANSFERASE WECH"/>
    <property type="match status" value="1"/>
</dbReference>
<feature type="transmembrane region" description="Helical" evidence="7">
    <location>
        <begin position="12"/>
        <end position="31"/>
    </location>
</feature>
<comment type="caution">
    <text evidence="9">The sequence shown here is derived from an EMBL/GenBank/DDBJ whole genome shotgun (WGS) entry which is preliminary data.</text>
</comment>
<comment type="similarity">
    <text evidence="2">Belongs to the acyltransferase 3 family.</text>
</comment>
<dbReference type="OrthoDB" id="6623990at2"/>
<dbReference type="GO" id="GO:0016413">
    <property type="term" value="F:O-acetyltransferase activity"/>
    <property type="evidence" value="ECO:0007669"/>
    <property type="project" value="TreeGrafter"/>
</dbReference>
<feature type="transmembrane region" description="Helical" evidence="7">
    <location>
        <begin position="266"/>
        <end position="286"/>
    </location>
</feature>
<evidence type="ECO:0000313" key="9">
    <source>
        <dbReference type="EMBL" id="KRK95123.1"/>
    </source>
</evidence>
<accession>A0A0R1LNG4</accession>
<comment type="subcellular location">
    <subcellularLocation>
        <location evidence="1">Cell membrane</location>
        <topology evidence="1">Multi-pass membrane protein</topology>
    </subcellularLocation>
</comment>
<dbReference type="PANTHER" id="PTHR40074">
    <property type="entry name" value="O-ACETYLTRANSFERASE WECH"/>
    <property type="match status" value="1"/>
</dbReference>
<evidence type="ECO:0000256" key="4">
    <source>
        <dbReference type="ARBA" id="ARBA00022692"/>
    </source>
</evidence>
<dbReference type="InterPro" id="IPR002656">
    <property type="entry name" value="Acyl_transf_3_dom"/>
</dbReference>